<evidence type="ECO:0000313" key="6">
    <source>
        <dbReference type="Proteomes" id="UP000318582"/>
    </source>
</evidence>
<accession>A0A507DT65</accession>
<feature type="domain" description="CCHC-type" evidence="3">
    <location>
        <begin position="288"/>
        <end position="302"/>
    </location>
</feature>
<keyword evidence="1" id="KW-0645">Protease</keyword>
<dbReference type="InterPro" id="IPR012337">
    <property type="entry name" value="RNaseH-like_sf"/>
</dbReference>
<keyword evidence="2" id="KW-0863">Zinc-finger</keyword>
<dbReference type="PROSITE" id="PS50994">
    <property type="entry name" value="INTEGRASE"/>
    <property type="match status" value="1"/>
</dbReference>
<dbReference type="InterPro" id="IPR043502">
    <property type="entry name" value="DNA/RNA_pol_sf"/>
</dbReference>
<dbReference type="InterPro" id="IPR036188">
    <property type="entry name" value="FAD/NAD-bd_sf"/>
</dbReference>
<organism evidence="5 6">
    <name type="scientific">Powellomyces hirtus</name>
    <dbReference type="NCBI Taxonomy" id="109895"/>
    <lineage>
        <taxon>Eukaryota</taxon>
        <taxon>Fungi</taxon>
        <taxon>Fungi incertae sedis</taxon>
        <taxon>Chytridiomycota</taxon>
        <taxon>Chytridiomycota incertae sedis</taxon>
        <taxon>Chytridiomycetes</taxon>
        <taxon>Spizellomycetales</taxon>
        <taxon>Powellomycetaceae</taxon>
        <taxon>Powellomyces</taxon>
    </lineage>
</organism>
<keyword evidence="5" id="KW-0239">DNA-directed DNA polymerase</keyword>
<dbReference type="Proteomes" id="UP000318582">
    <property type="component" value="Unassembled WGS sequence"/>
</dbReference>
<feature type="domain" description="Integrase catalytic" evidence="4">
    <location>
        <begin position="524"/>
        <end position="688"/>
    </location>
</feature>
<evidence type="ECO:0000259" key="4">
    <source>
        <dbReference type="PROSITE" id="PS50994"/>
    </source>
</evidence>
<dbReference type="Pfam" id="PF22936">
    <property type="entry name" value="Pol_BBD"/>
    <property type="match status" value="1"/>
</dbReference>
<sequence>MSNLEKLNFKPLASDGINYTAWTIEARNNLWAKKLRHCIEPVLITTLEPDPSTTETDNVTVGPNTCSGTIRVPANPITPATTVPVTTHSDPEDASDVDKAKALVYLCRHLDARFDHQAVIFRPTALNEWNNLRLRDYKKITDYNNALYSFVTQMELCGLGHLVTEQFKIEKTLTTVPTLYLALSSQYRNMKPKTYADLLNLLLADKQHQKLILSHDAVSTAMVPQASIGFQPSHSTETYSAYGDAHRSGRRGRGRGFCGAARGGRGSYSGAYHDKNRKDFHTRSKPSCFKCGTPGHKAWTCRTPQHLVELFAKSQALSAKPETHAVSAIASPGYFMHATPESNMTIVNSFSINLTEYLIDSGSTHTILSDKRLFTTMQTVSNLTTLNTIAGQTDIAGVGLVYLTLKQGTRITVNQAIYAPHASRNIIAFVDLFSNGYHIRTASVNNHTIFQLLHNNHVCETFHMGANGSPIATLKTETHHISISTTTPCASLACTFGTPWHHYDSSYPQICKLITHPHVPKEATTSSPFLSILFADLCGPISPPSGPFRYYLAFGDRSSRYTDVALLSTKGQAFAKLFSMILRIKSQHPDHPICELWLDNAVEFHSSAFTAYCHSQGITLRAPVPYEHNRPAEALVKRLQMIARPLLMQTQLPASAWGHAIIHANQLLRLRPSGPMDASPIQLVSGFTPSAAHLCIFGCAVYVPIPPPKRSTLGAQRQLGIYVGFDSPSRIRYLEATTGELFSARFPDCVFDETHFPLLGGRTTNESWTDPFTTEVTVLPDQACGNEDAAVRQILQLQSIANSTPNAFTDAMNVTKAQVPIMHASALNAPAITPTGKPAVRLAPRLHPRGRQAKKMKHTIRIPAGREATAESHTKIEGEREAIAESPMDTDSREVRANMESPLSPEEERADITAAQSHHIALNLMHRDAEPRSVAECRQSKDWPQWEMAIKSELSFLHKRGVFGKVEPSPAGVRLVGTRWVFVRKRNAEGAVERFKARLVAQGFTQRPGEDYNATYSPVLDLITYRFLMSFTVRTKAQAQLLDVITAYLYGLLDKPIWIRPLDLLLANIDISDLAIQLQRALYGLKQSGHVWYQRLSDFLKKHGFLNDEICPCLFFKRIQDEFVIIAVYVDDLNIIGTQKAIIEYINGGKLVHQSTYTTRILERFGMTQANKASTPLPGRSLDIKQDIYAPKKEGEDILDAKYPYGSAIEILALHEASREFIWLRQLTQHIDKSSGFIPDTKPTVIYEDNAACISQLEKGFIKGDRIKHITPKFFFTKELIGQDLNVVKIESAENVADILTKSLPPNKHWYLVPKLGLHRIMSPSSFPRYGGSIQPAVAFGSEEKPYNLLVIGAGPHSLTLLTRLCTRHPSTSYSDIEHSRIHHRHHHVRRVAPGDVPATDGTNVRDPLEGVVVVDPHGSWLTRWKKSFTEFGIDCLRSPVEMTPDATDPEALRSFAHSRNRTEEITEIVGFLEKGMGSREGGKSGRGKRTFNASQHTSFYVPSTALFNDLCDKLVHRHSLQSLLLKASVINLAADANGGMKVTLAVKDASSPFQPRVVHAKAVVVSIGHTNIPNYPPFFHAIPKTSFPRGTLLHSSDIASWCGYERACDVCCPGLVGRGKDPNKQKKLLIVGGGLTAGHLAKKAAGTYDKVTLASRTHIRIKQFDISLPWVGRHRLYHFAKFWSEKDPATRLSMIQTAKQGGSLTPEVFRDVQNLVSQNRIELRMCQTVQSAQWNDEAKKWEVVFERLPPKSSCEACTRKTFEQNMGEDTFDAVWMATGNVMDLSKERMFKTLLLEHPIELVKGLPVLTQDLQHPTLPLFFTGGYATLELGPGSLNLFGAKSAAERITAALSDIIQRGSHRAMAQQEGKQEEIQDVEMLKEFIVGGQINRFDLLGVDETDFVPNVSVKPSGVPFGWTLQSMDHASKSRKPARSPMVEIKPTRMQLVMDWAVSKNGHVAVWEWWKSSGLDWKSTERGMNAT</sequence>
<evidence type="ECO:0000313" key="5">
    <source>
        <dbReference type="EMBL" id="TPX54415.1"/>
    </source>
</evidence>
<dbReference type="GO" id="GO:0008270">
    <property type="term" value="F:zinc ion binding"/>
    <property type="evidence" value="ECO:0007669"/>
    <property type="project" value="UniProtKB-KW"/>
</dbReference>
<dbReference type="Gene3D" id="3.30.420.10">
    <property type="entry name" value="Ribonuclease H-like superfamily/Ribonuclease H"/>
    <property type="match status" value="1"/>
</dbReference>
<comment type="caution">
    <text evidence="5">The sequence shown here is derived from an EMBL/GenBank/DDBJ whole genome shotgun (WGS) entry which is preliminary data.</text>
</comment>
<keyword evidence="5" id="KW-0808">Transferase</keyword>
<dbReference type="Pfam" id="PF07727">
    <property type="entry name" value="RVT_2"/>
    <property type="match status" value="1"/>
</dbReference>
<dbReference type="PROSITE" id="PS50158">
    <property type="entry name" value="ZF_CCHC"/>
    <property type="match status" value="1"/>
</dbReference>
<dbReference type="GO" id="GO:0005634">
    <property type="term" value="C:nucleus"/>
    <property type="evidence" value="ECO:0007669"/>
    <property type="project" value="UniProtKB-ARBA"/>
</dbReference>
<dbReference type="GO" id="GO:0003676">
    <property type="term" value="F:nucleic acid binding"/>
    <property type="evidence" value="ECO:0007669"/>
    <property type="project" value="InterPro"/>
</dbReference>
<protein>
    <submittedName>
        <fullName evidence="5">DNA-directed DNA polymerase</fullName>
    </submittedName>
</protein>
<dbReference type="PANTHER" id="PTHR38663">
    <property type="match status" value="1"/>
</dbReference>
<evidence type="ECO:0000259" key="3">
    <source>
        <dbReference type="PROSITE" id="PS50158"/>
    </source>
</evidence>
<name>A0A507DT65_9FUNG</name>
<dbReference type="InterPro" id="IPR001878">
    <property type="entry name" value="Znf_CCHC"/>
</dbReference>
<dbReference type="SUPFAM" id="SSF51905">
    <property type="entry name" value="FAD/NAD(P)-binding domain"/>
    <property type="match status" value="2"/>
</dbReference>
<dbReference type="GO" id="GO:0003887">
    <property type="term" value="F:DNA-directed DNA polymerase activity"/>
    <property type="evidence" value="ECO:0007669"/>
    <property type="project" value="UniProtKB-KW"/>
</dbReference>
<keyword evidence="1" id="KW-0064">Aspartyl protease</keyword>
<dbReference type="GO" id="GO:0015074">
    <property type="term" value="P:DNA integration"/>
    <property type="evidence" value="ECO:0007669"/>
    <property type="project" value="InterPro"/>
</dbReference>
<dbReference type="InterPro" id="IPR013103">
    <property type="entry name" value="RVT_2"/>
</dbReference>
<dbReference type="STRING" id="109895.A0A507DT65"/>
<keyword evidence="2" id="KW-0479">Metal-binding</keyword>
<dbReference type="PANTHER" id="PTHR38663:SF1">
    <property type="entry name" value="L-ORNITHINE N(5)-MONOOXYGENASE"/>
    <property type="match status" value="1"/>
</dbReference>
<keyword evidence="6" id="KW-1185">Reference proteome</keyword>
<evidence type="ECO:0000256" key="1">
    <source>
        <dbReference type="ARBA" id="ARBA00022750"/>
    </source>
</evidence>
<keyword evidence="2" id="KW-0862">Zinc</keyword>
<gene>
    <name evidence="5" type="ORF">PhCBS80983_g05932</name>
</gene>
<dbReference type="InterPro" id="IPR036397">
    <property type="entry name" value="RNaseH_sf"/>
</dbReference>
<reference evidence="5 6" key="1">
    <citation type="journal article" date="2019" name="Sci. Rep.">
        <title>Comparative genomics of chytrid fungi reveal insights into the obligate biotrophic and pathogenic lifestyle of Synchytrium endobioticum.</title>
        <authorList>
            <person name="van de Vossenberg B.T.L.H."/>
            <person name="Warris S."/>
            <person name="Nguyen H.D.T."/>
            <person name="van Gent-Pelzer M.P.E."/>
            <person name="Joly D.L."/>
            <person name="van de Geest H.C."/>
            <person name="Bonants P.J.M."/>
            <person name="Smith D.S."/>
            <person name="Levesque C.A."/>
            <person name="van der Lee T.A.J."/>
        </authorList>
    </citation>
    <scope>NUCLEOTIDE SEQUENCE [LARGE SCALE GENOMIC DNA]</scope>
    <source>
        <strain evidence="5 6">CBS 809.83</strain>
    </source>
</reference>
<keyword evidence="1" id="KW-0378">Hydrolase</keyword>
<dbReference type="CDD" id="cd09272">
    <property type="entry name" value="RNase_HI_RT_Ty1"/>
    <property type="match status" value="1"/>
</dbReference>
<dbReference type="SUPFAM" id="SSF53098">
    <property type="entry name" value="Ribonuclease H-like"/>
    <property type="match status" value="1"/>
</dbReference>
<evidence type="ECO:0000256" key="2">
    <source>
        <dbReference type="PROSITE-ProRule" id="PRU00047"/>
    </source>
</evidence>
<keyword evidence="5" id="KW-0548">Nucleotidyltransferase</keyword>
<dbReference type="EMBL" id="QEAQ01000156">
    <property type="protein sequence ID" value="TPX54415.1"/>
    <property type="molecule type" value="Genomic_DNA"/>
</dbReference>
<proteinExistence type="predicted"/>
<dbReference type="SUPFAM" id="SSF56672">
    <property type="entry name" value="DNA/RNA polymerases"/>
    <property type="match status" value="1"/>
</dbReference>
<dbReference type="InterPro" id="IPR001584">
    <property type="entry name" value="Integrase_cat-core"/>
</dbReference>
<dbReference type="InterPro" id="IPR054722">
    <property type="entry name" value="PolX-like_BBD"/>
</dbReference>
<dbReference type="Gene3D" id="3.50.50.60">
    <property type="entry name" value="FAD/NAD(P)-binding domain"/>
    <property type="match status" value="1"/>
</dbReference>
<dbReference type="GO" id="GO:0004190">
    <property type="term" value="F:aspartic-type endopeptidase activity"/>
    <property type="evidence" value="ECO:0007669"/>
    <property type="project" value="UniProtKB-KW"/>
</dbReference>